<dbReference type="CDD" id="cd00130">
    <property type="entry name" value="PAS"/>
    <property type="match status" value="2"/>
</dbReference>
<dbReference type="EMBL" id="CP022133">
    <property type="protein sequence ID" value="ASG66798.1"/>
    <property type="molecule type" value="Genomic_DNA"/>
</dbReference>
<dbReference type="InterPro" id="IPR000700">
    <property type="entry name" value="PAS-assoc_C"/>
</dbReference>
<dbReference type="RefSeq" id="WP_088769249.1">
    <property type="nucleotide sequence ID" value="NZ_CP022133.1"/>
</dbReference>
<dbReference type="PROSITE" id="PS50887">
    <property type="entry name" value="GGDEF"/>
    <property type="match status" value="1"/>
</dbReference>
<dbReference type="SUPFAM" id="SSF55073">
    <property type="entry name" value="Nucleotide cyclase"/>
    <property type="match status" value="1"/>
</dbReference>
<evidence type="ECO:0000259" key="3">
    <source>
        <dbReference type="PROSITE" id="PS50112"/>
    </source>
</evidence>
<evidence type="ECO:0000256" key="1">
    <source>
        <dbReference type="ARBA" id="ARBA00012528"/>
    </source>
</evidence>
<dbReference type="SMART" id="SM00086">
    <property type="entry name" value="PAC"/>
    <property type="match status" value="3"/>
</dbReference>
<dbReference type="PANTHER" id="PTHR45138">
    <property type="entry name" value="REGULATORY COMPONENTS OF SENSORY TRANSDUCTION SYSTEM"/>
    <property type="match status" value="1"/>
</dbReference>
<evidence type="ECO:0000256" key="2">
    <source>
        <dbReference type="ARBA" id="ARBA00034247"/>
    </source>
</evidence>
<name>A0ABN5AWZ8_9GAMM</name>
<feature type="domain" description="GGDEF" evidence="5">
    <location>
        <begin position="419"/>
        <end position="552"/>
    </location>
</feature>
<feature type="domain" description="PAC" evidence="4">
    <location>
        <begin position="88"/>
        <end position="141"/>
    </location>
</feature>
<dbReference type="Gene3D" id="3.30.450.20">
    <property type="entry name" value="PAS domain"/>
    <property type="match status" value="3"/>
</dbReference>
<dbReference type="SMART" id="SM00267">
    <property type="entry name" value="GGDEF"/>
    <property type="match status" value="1"/>
</dbReference>
<keyword evidence="7" id="KW-1185">Reference proteome</keyword>
<dbReference type="InterPro" id="IPR050469">
    <property type="entry name" value="Diguanylate_Cyclase"/>
</dbReference>
<dbReference type="InterPro" id="IPR000160">
    <property type="entry name" value="GGDEF_dom"/>
</dbReference>
<accession>A0ABN5AWZ8</accession>
<dbReference type="NCBIfam" id="TIGR00254">
    <property type="entry name" value="GGDEF"/>
    <property type="match status" value="1"/>
</dbReference>
<evidence type="ECO:0000313" key="6">
    <source>
        <dbReference type="EMBL" id="ASG66798.1"/>
    </source>
</evidence>
<dbReference type="Gene3D" id="2.10.70.100">
    <property type="match status" value="1"/>
</dbReference>
<dbReference type="PROSITE" id="PS50113">
    <property type="entry name" value="PAC"/>
    <property type="match status" value="2"/>
</dbReference>
<feature type="domain" description="PAS" evidence="3">
    <location>
        <begin position="11"/>
        <end position="84"/>
    </location>
</feature>
<reference evidence="6 7" key="1">
    <citation type="submission" date="2017-06" db="EMBL/GenBank/DDBJ databases">
        <title>Complete genome sequence of Idiomarina piscisalsi strain 10PY1A isolated from soil of Soudi Arabia.</title>
        <authorList>
            <person name="Kim M.-C."/>
            <person name="Jung B.K."/>
            <person name="Budiyanto F."/>
            <person name="Nzila A."/>
            <person name="Shin J.-H."/>
        </authorList>
    </citation>
    <scope>NUCLEOTIDE SEQUENCE [LARGE SCALE GENOMIC DNA]</scope>
    <source>
        <strain evidence="6 7">10PY1A</strain>
    </source>
</reference>
<evidence type="ECO:0000259" key="5">
    <source>
        <dbReference type="PROSITE" id="PS50887"/>
    </source>
</evidence>
<dbReference type="InterPro" id="IPR043128">
    <property type="entry name" value="Rev_trsase/Diguanyl_cyclase"/>
</dbReference>
<comment type="catalytic activity">
    <reaction evidence="2">
        <text>2 GTP = 3',3'-c-di-GMP + 2 diphosphate</text>
        <dbReference type="Rhea" id="RHEA:24898"/>
        <dbReference type="ChEBI" id="CHEBI:33019"/>
        <dbReference type="ChEBI" id="CHEBI:37565"/>
        <dbReference type="ChEBI" id="CHEBI:58805"/>
        <dbReference type="EC" id="2.7.7.65"/>
    </reaction>
</comment>
<dbReference type="InterPro" id="IPR000014">
    <property type="entry name" value="PAS"/>
</dbReference>
<protein>
    <recommendedName>
        <fullName evidence="1">diguanylate cyclase</fullName>
        <ecNumber evidence="1">2.7.7.65</ecNumber>
    </recommendedName>
</protein>
<dbReference type="InterPro" id="IPR013655">
    <property type="entry name" value="PAS_fold_3"/>
</dbReference>
<dbReference type="Pfam" id="PF08447">
    <property type="entry name" value="PAS_3"/>
    <property type="match status" value="3"/>
</dbReference>
<feature type="domain" description="PAS" evidence="3">
    <location>
        <begin position="165"/>
        <end position="211"/>
    </location>
</feature>
<dbReference type="EC" id="2.7.7.65" evidence="1"/>
<sequence>MPYGKYQNLPLTDRLMMMLEATQAGTWEWNVQTGECYFNERWAEIIGYTLDELKPLSIETWLEYVHAEDGQVSDKILNEHFDGKRSFYECEARMRHKDGHWVWVRDYGKLVSRTADGKPEWVVGTHIDISGLKELSQRFEAFADLLPGVVYQYEQHPDGSSCFPFASQGLRHIYGVAPEAVKHDASSVFEVIHPDDLPRVAKTITESAEKGVDWICEYRVIHSGKTRWVFGHARPQSGIDESTLWYGMIIDITDRKNLELELEKSQANLKLAQRIARTGHWEANMESGELYWSDMVYEILGYQPGELKPSVEFFRSLVPEKDMVSVARSEEKAQKTGIHDVQHRMKTRDGTLIWVHELAELQSDGITLIGTVRDITEQKNLELKLEQQAVIDPLTQIGNRRAFNKAMDREFNRYSRYKKPLSLISFDLDHFKRVNDTYGHAAGDKVLSEVAATVESELREEDIFARVGGEEFAVLLPETDENEALKVAEKIRGLIEGLEVRYESHAISITATFGLVSVSEQVVDQEHLLQIADRALYKGKTNGRNQVVLADESLSESSGE</sequence>
<dbReference type="CDD" id="cd01949">
    <property type="entry name" value="GGDEF"/>
    <property type="match status" value="1"/>
</dbReference>
<evidence type="ECO:0000313" key="7">
    <source>
        <dbReference type="Proteomes" id="UP000197717"/>
    </source>
</evidence>
<dbReference type="SMART" id="SM00091">
    <property type="entry name" value="PAS"/>
    <property type="match status" value="3"/>
</dbReference>
<dbReference type="SUPFAM" id="SSF55785">
    <property type="entry name" value="PYP-like sensor domain (PAS domain)"/>
    <property type="match status" value="3"/>
</dbReference>
<dbReference type="InterPro" id="IPR035965">
    <property type="entry name" value="PAS-like_dom_sf"/>
</dbReference>
<evidence type="ECO:0000259" key="4">
    <source>
        <dbReference type="PROSITE" id="PS50113"/>
    </source>
</evidence>
<feature type="domain" description="PAC" evidence="4">
    <location>
        <begin position="339"/>
        <end position="387"/>
    </location>
</feature>
<dbReference type="InterPro" id="IPR001610">
    <property type="entry name" value="PAC"/>
</dbReference>
<organism evidence="6 7">
    <name type="scientific">Idiomarina piscisalsi</name>
    <dbReference type="NCBI Taxonomy" id="1096243"/>
    <lineage>
        <taxon>Bacteria</taxon>
        <taxon>Pseudomonadati</taxon>
        <taxon>Pseudomonadota</taxon>
        <taxon>Gammaproteobacteria</taxon>
        <taxon>Alteromonadales</taxon>
        <taxon>Idiomarinaceae</taxon>
        <taxon>Idiomarina</taxon>
    </lineage>
</organism>
<gene>
    <name evidence="6" type="ORF">CEW91_11920</name>
</gene>
<dbReference type="NCBIfam" id="TIGR00229">
    <property type="entry name" value="sensory_box"/>
    <property type="match status" value="3"/>
</dbReference>
<dbReference type="PROSITE" id="PS50112">
    <property type="entry name" value="PAS"/>
    <property type="match status" value="2"/>
</dbReference>
<dbReference type="PANTHER" id="PTHR45138:SF9">
    <property type="entry name" value="DIGUANYLATE CYCLASE DGCM-RELATED"/>
    <property type="match status" value="1"/>
</dbReference>
<dbReference type="InterPro" id="IPR029787">
    <property type="entry name" value="Nucleotide_cyclase"/>
</dbReference>
<proteinExistence type="predicted"/>
<dbReference type="Proteomes" id="UP000197717">
    <property type="component" value="Chromosome"/>
</dbReference>
<dbReference type="Pfam" id="PF00990">
    <property type="entry name" value="GGDEF"/>
    <property type="match status" value="1"/>
</dbReference>
<dbReference type="Gene3D" id="3.30.70.270">
    <property type="match status" value="1"/>
</dbReference>